<dbReference type="Gene3D" id="3.40.50.2000">
    <property type="entry name" value="Glycogen Phosphorylase B"/>
    <property type="match status" value="2"/>
</dbReference>
<dbReference type="RefSeq" id="WP_018966439.1">
    <property type="nucleotide sequence ID" value="NZ_KB899210.1"/>
</dbReference>
<reference evidence="2 3" key="1">
    <citation type="submission" date="2013-08" db="EMBL/GenBank/DDBJ databases">
        <authorList>
            <person name="Weinstock G."/>
            <person name="Sodergren E."/>
            <person name="Wylie T."/>
            <person name="Fulton L."/>
            <person name="Fulton R."/>
            <person name="Fronick C."/>
            <person name="O'Laughlin M."/>
            <person name="Godfrey J."/>
            <person name="Miner T."/>
            <person name="Herter B."/>
            <person name="Appelbaum E."/>
            <person name="Cordes M."/>
            <person name="Lek S."/>
            <person name="Wollam A."/>
            <person name="Pepin K.H."/>
            <person name="Palsikar V.B."/>
            <person name="Mitreva M."/>
            <person name="Wilson R.K."/>
        </authorList>
    </citation>
    <scope>NUCLEOTIDE SEQUENCE [LARGE SCALE GENOMIC DNA]</scope>
    <source>
        <strain evidence="2 3">ATCC 15930</strain>
    </source>
</reference>
<accession>A0A069QLD3</accession>
<name>A0A069QLD3_HOYLO</name>
<feature type="domain" description="Glycosyl transferase family 1" evidence="1">
    <location>
        <begin position="214"/>
        <end position="366"/>
    </location>
</feature>
<evidence type="ECO:0000313" key="2">
    <source>
        <dbReference type="EMBL" id="KDR53610.1"/>
    </source>
</evidence>
<gene>
    <name evidence="2" type="ORF">HMPREF1991_00217</name>
</gene>
<comment type="caution">
    <text evidence="2">The sequence shown here is derived from an EMBL/GenBank/DDBJ whole genome shotgun (WGS) entry which is preliminary data.</text>
</comment>
<dbReference type="CDD" id="cd03811">
    <property type="entry name" value="GT4_GT28_WabH-like"/>
    <property type="match status" value="1"/>
</dbReference>
<protein>
    <submittedName>
        <fullName evidence="2">Glycosyltransferase, group 1 family protein</fullName>
    </submittedName>
</protein>
<evidence type="ECO:0000259" key="1">
    <source>
        <dbReference type="Pfam" id="PF00534"/>
    </source>
</evidence>
<dbReference type="eggNOG" id="COG0438">
    <property type="taxonomic scope" value="Bacteria"/>
</dbReference>
<dbReference type="EMBL" id="JNGW01000013">
    <property type="protein sequence ID" value="KDR53610.1"/>
    <property type="molecule type" value="Genomic_DNA"/>
</dbReference>
<dbReference type="PANTHER" id="PTHR12526">
    <property type="entry name" value="GLYCOSYLTRANSFERASE"/>
    <property type="match status" value="1"/>
</dbReference>
<proteinExistence type="predicted"/>
<sequence>MEQKRILFLLSRFLDGGIDSVLVEYLSYLAAQPHCLITLAIGMNYRELEVYSHRIPSNVQIVYLVNSPLLTTWRKRKLSRPLPFYVKAFDELLLNPIRRKMMLRKIGKLAAQSDVIIDFDCCAHSFIKNISKPKIGFFHFSIKQVLQGNVQRIRRMERTITCYNKFVTISKAMRQEALELFPDMRDRFEMIYNGIDLNELQSKAMAQTDNTLINEPYILSVSRLEESQKDVSTLLRAYATFRSHYAHTEQLIIIGKGKSEQQLRDLAEQLGISNSVHFLGFCANPYPWISRCKLYVQSSKFEGLPTTLIEALLLDKDIVATDCPTGPREILNAGEAGLLTPVGDVEKMAAAMHDALCNESARQHLADGRRVHKGQFTMEKAGRTLLELIERT</sequence>
<dbReference type="GO" id="GO:0016757">
    <property type="term" value="F:glycosyltransferase activity"/>
    <property type="evidence" value="ECO:0007669"/>
    <property type="project" value="InterPro"/>
</dbReference>
<dbReference type="HOGENOM" id="CLU_009583_0_0_10"/>
<organism evidence="2 3">
    <name type="scientific">Hoylesella loescheii DSM 19665 = JCM 12249 = ATCC 15930</name>
    <dbReference type="NCBI Taxonomy" id="1122985"/>
    <lineage>
        <taxon>Bacteria</taxon>
        <taxon>Pseudomonadati</taxon>
        <taxon>Bacteroidota</taxon>
        <taxon>Bacteroidia</taxon>
        <taxon>Bacteroidales</taxon>
        <taxon>Prevotellaceae</taxon>
        <taxon>Hoylesella</taxon>
    </lineage>
</organism>
<dbReference type="AlphaFoldDB" id="A0A069QLD3"/>
<keyword evidence="2" id="KW-0808">Transferase</keyword>
<evidence type="ECO:0000313" key="3">
    <source>
        <dbReference type="Proteomes" id="UP000027442"/>
    </source>
</evidence>
<dbReference type="PANTHER" id="PTHR12526:SF630">
    <property type="entry name" value="GLYCOSYLTRANSFERASE"/>
    <property type="match status" value="1"/>
</dbReference>
<dbReference type="SUPFAM" id="SSF53756">
    <property type="entry name" value="UDP-Glycosyltransferase/glycogen phosphorylase"/>
    <property type="match status" value="1"/>
</dbReference>
<dbReference type="InterPro" id="IPR001296">
    <property type="entry name" value="Glyco_trans_1"/>
</dbReference>
<keyword evidence="3" id="KW-1185">Reference proteome</keyword>
<dbReference type="Proteomes" id="UP000027442">
    <property type="component" value="Unassembled WGS sequence"/>
</dbReference>
<dbReference type="Pfam" id="PF00534">
    <property type="entry name" value="Glycos_transf_1"/>
    <property type="match status" value="1"/>
</dbReference>
<dbReference type="PATRIC" id="fig|1122985.7.peg.226"/>